<dbReference type="Proteomes" id="UP000198968">
    <property type="component" value="Unassembled WGS sequence"/>
</dbReference>
<gene>
    <name evidence="1" type="ORF">SAMN05428971_0394</name>
</gene>
<sequence length="84" mass="9380">MSAIETLSEMSEVWRLFNDMPDDATIGIDLAALYLGVNVRNIARYRQKGDDPHYFSTTLLEAKPATNESIIFLVTFVPGKMVIG</sequence>
<evidence type="ECO:0000313" key="1">
    <source>
        <dbReference type="EMBL" id="SFN18185.1"/>
    </source>
</evidence>
<name>A0A1I4WXM0_9GAMM</name>
<accession>A0A1I4WXM0</accession>
<dbReference type="AlphaFoldDB" id="A0A1I4WXM0"/>
<dbReference type="EMBL" id="FOVG01000001">
    <property type="protein sequence ID" value="SFN18185.1"/>
    <property type="molecule type" value="Genomic_DNA"/>
</dbReference>
<organism evidence="1 2">
    <name type="scientific">Candidatus Pantoea varia</name>
    <dbReference type="NCBI Taxonomy" id="1881036"/>
    <lineage>
        <taxon>Bacteria</taxon>
        <taxon>Pseudomonadati</taxon>
        <taxon>Pseudomonadota</taxon>
        <taxon>Gammaproteobacteria</taxon>
        <taxon>Enterobacterales</taxon>
        <taxon>Erwiniaceae</taxon>
        <taxon>Pantoea</taxon>
    </lineage>
</organism>
<proteinExistence type="predicted"/>
<dbReference type="RefSeq" id="WP_254772420.1">
    <property type="nucleotide sequence ID" value="NZ_FOVG01000001.1"/>
</dbReference>
<evidence type="ECO:0000313" key="2">
    <source>
        <dbReference type="Proteomes" id="UP000198968"/>
    </source>
</evidence>
<keyword evidence="2" id="KW-1185">Reference proteome</keyword>
<protein>
    <submittedName>
        <fullName evidence="1">Uncharacterized protein</fullName>
    </submittedName>
</protein>
<reference evidence="2" key="1">
    <citation type="submission" date="2016-10" db="EMBL/GenBank/DDBJ databases">
        <authorList>
            <person name="Varghese N."/>
            <person name="Submissions S."/>
        </authorList>
    </citation>
    <scope>NUCLEOTIDE SEQUENCE [LARGE SCALE GENOMIC DNA]</scope>
    <source>
        <strain evidence="2">OV426</strain>
    </source>
</reference>